<evidence type="ECO:0008006" key="2">
    <source>
        <dbReference type="Google" id="ProtNLM"/>
    </source>
</evidence>
<proteinExistence type="predicted"/>
<organism evidence="1">
    <name type="scientific">marine sediment metagenome</name>
    <dbReference type="NCBI Taxonomy" id="412755"/>
    <lineage>
        <taxon>unclassified sequences</taxon>
        <taxon>metagenomes</taxon>
        <taxon>ecological metagenomes</taxon>
    </lineage>
</organism>
<name>A0A0F9HZZ0_9ZZZZ</name>
<protein>
    <recommendedName>
        <fullName evidence="2">LexA repressor DNA-binding domain-containing protein</fullName>
    </recommendedName>
</protein>
<gene>
    <name evidence="1" type="ORF">LCGC14_2002140</name>
</gene>
<accession>A0A0F9HZZ0</accession>
<sequence>MSAQPGQQTASINDAYTELSKAAFAIWIRLMTETNPAHLQTKKRVAKVLGYSSDQACKRVLEELVEKGYIEFRNDSKGPGCRLVLVKRALLVGRDHFVRLSG</sequence>
<dbReference type="AlphaFoldDB" id="A0A0F9HZZ0"/>
<reference evidence="1" key="1">
    <citation type="journal article" date="2015" name="Nature">
        <title>Complex archaea that bridge the gap between prokaryotes and eukaryotes.</title>
        <authorList>
            <person name="Spang A."/>
            <person name="Saw J.H."/>
            <person name="Jorgensen S.L."/>
            <person name="Zaremba-Niedzwiedzka K."/>
            <person name="Martijn J."/>
            <person name="Lind A.E."/>
            <person name="van Eijk R."/>
            <person name="Schleper C."/>
            <person name="Guy L."/>
            <person name="Ettema T.J."/>
        </authorList>
    </citation>
    <scope>NUCLEOTIDE SEQUENCE</scope>
</reference>
<comment type="caution">
    <text evidence="1">The sequence shown here is derived from an EMBL/GenBank/DDBJ whole genome shotgun (WGS) entry which is preliminary data.</text>
</comment>
<evidence type="ECO:0000313" key="1">
    <source>
        <dbReference type="EMBL" id="KKL80697.1"/>
    </source>
</evidence>
<dbReference type="EMBL" id="LAZR01022777">
    <property type="protein sequence ID" value="KKL80697.1"/>
    <property type="molecule type" value="Genomic_DNA"/>
</dbReference>